<dbReference type="EMBL" id="BJWL01000012">
    <property type="protein sequence ID" value="GFY98277.1"/>
    <property type="molecule type" value="Genomic_DNA"/>
</dbReference>
<feature type="compositionally biased region" description="Polar residues" evidence="1">
    <location>
        <begin position="167"/>
        <end position="177"/>
    </location>
</feature>
<organism evidence="3 4">
    <name type="scientific">Actinidia rufa</name>
    <dbReference type="NCBI Taxonomy" id="165716"/>
    <lineage>
        <taxon>Eukaryota</taxon>
        <taxon>Viridiplantae</taxon>
        <taxon>Streptophyta</taxon>
        <taxon>Embryophyta</taxon>
        <taxon>Tracheophyta</taxon>
        <taxon>Spermatophyta</taxon>
        <taxon>Magnoliopsida</taxon>
        <taxon>eudicotyledons</taxon>
        <taxon>Gunneridae</taxon>
        <taxon>Pentapetalae</taxon>
        <taxon>asterids</taxon>
        <taxon>Ericales</taxon>
        <taxon>Actinidiaceae</taxon>
        <taxon>Actinidia</taxon>
    </lineage>
</organism>
<evidence type="ECO:0000256" key="2">
    <source>
        <dbReference type="SAM" id="SignalP"/>
    </source>
</evidence>
<keyword evidence="2" id="KW-0732">Signal</keyword>
<comment type="caution">
    <text evidence="3">The sequence shown here is derived from an EMBL/GenBank/DDBJ whole genome shotgun (WGS) entry which is preliminary data.</text>
</comment>
<sequence>MPLFPVLALVPKLCIYCLLPLALLLVPDMVPSPLFPVLGRDVGYESICSPTNKSVKMISFLRTQPSPGQALDEARARPLSDLFFSVSLRRLVNGGGSQSGSFPFILNDKCHYPPGPHWVWRSDVTTVRKSLVLVRHDSEEEIDPAFREMKAARCYMISQAKLREKSGSPSNQASDQPIPTLVSVNDVDGTRSGLDYYREFPETVESQLANVPARITMYDLLRLSPDIRQAVVKALSEADKYAPHVHQIQVNDVPQEENRGIQEKMKAEEPDLAFYREDFFLGDLHHNRPLYLSGYIGEVKLRQVQVDPGSAINVIPLKKVRKLGIPCLVLQLKKEEDEELGAQFLMPIREGVLDLTRREYA</sequence>
<gene>
    <name evidence="3" type="ORF">Acr_12g0008180</name>
</gene>
<protein>
    <submittedName>
        <fullName evidence="3">Uncharacterized protein</fullName>
    </submittedName>
</protein>
<feature type="chain" id="PRO_5029836766" evidence="2">
    <location>
        <begin position="25"/>
        <end position="361"/>
    </location>
</feature>
<reference evidence="3 4" key="1">
    <citation type="submission" date="2019-07" db="EMBL/GenBank/DDBJ databases">
        <title>De Novo Assembly of kiwifruit Actinidia rufa.</title>
        <authorList>
            <person name="Sugita-Konishi S."/>
            <person name="Sato K."/>
            <person name="Mori E."/>
            <person name="Abe Y."/>
            <person name="Kisaki G."/>
            <person name="Hamano K."/>
            <person name="Suezawa K."/>
            <person name="Otani M."/>
            <person name="Fukuda T."/>
            <person name="Manabe T."/>
            <person name="Gomi K."/>
            <person name="Tabuchi M."/>
            <person name="Akimitsu K."/>
            <person name="Kataoka I."/>
        </authorList>
    </citation>
    <scope>NUCLEOTIDE SEQUENCE [LARGE SCALE GENOMIC DNA]</scope>
    <source>
        <strain evidence="4">cv. Fuchu</strain>
    </source>
</reference>
<dbReference type="OrthoDB" id="1835067at2759"/>
<feature type="region of interest" description="Disordered" evidence="1">
    <location>
        <begin position="163"/>
        <end position="184"/>
    </location>
</feature>
<accession>A0A7J0FK35</accession>
<keyword evidence="4" id="KW-1185">Reference proteome</keyword>
<evidence type="ECO:0000313" key="4">
    <source>
        <dbReference type="Proteomes" id="UP000585474"/>
    </source>
</evidence>
<dbReference type="AlphaFoldDB" id="A0A7J0FK35"/>
<evidence type="ECO:0000313" key="3">
    <source>
        <dbReference type="EMBL" id="GFY98277.1"/>
    </source>
</evidence>
<proteinExistence type="predicted"/>
<feature type="signal peptide" evidence="2">
    <location>
        <begin position="1"/>
        <end position="24"/>
    </location>
</feature>
<dbReference type="Proteomes" id="UP000585474">
    <property type="component" value="Unassembled WGS sequence"/>
</dbReference>
<name>A0A7J0FK35_9ERIC</name>
<evidence type="ECO:0000256" key="1">
    <source>
        <dbReference type="SAM" id="MobiDB-lite"/>
    </source>
</evidence>